<evidence type="ECO:0000313" key="2">
    <source>
        <dbReference type="Proteomes" id="UP001314681"/>
    </source>
</evidence>
<proteinExistence type="predicted"/>
<name>A0ABS6K2L8_9FIRM</name>
<accession>A0ABS6K2L8</accession>
<evidence type="ECO:0000313" key="1">
    <source>
        <dbReference type="EMBL" id="MBU9724437.1"/>
    </source>
</evidence>
<dbReference type="RefSeq" id="WP_238726025.1">
    <property type="nucleotide sequence ID" value="NZ_JAHQCX010000001.1"/>
</dbReference>
<dbReference type="Proteomes" id="UP001314681">
    <property type="component" value="Unassembled WGS sequence"/>
</dbReference>
<keyword evidence="2" id="KW-1185">Reference proteome</keyword>
<comment type="caution">
    <text evidence="1">The sequence shown here is derived from an EMBL/GenBank/DDBJ whole genome shotgun (WGS) entry which is preliminary data.</text>
</comment>
<sequence>MKLKRNRLKTYYHKVKSTKKDKEGGTYEVYGAAVSFSGEMWPAAGKIQAEMYGDRLSYIRNVRINGKYVITTDRDGQVHYVYPSGLDIMESDGLCLYVSASEEPDYKIISAKPYSFLRLEAEKRK</sequence>
<dbReference type="EMBL" id="JAHQCX010000001">
    <property type="protein sequence ID" value="MBU9724437.1"/>
    <property type="molecule type" value="Genomic_DNA"/>
</dbReference>
<reference evidence="1 2" key="1">
    <citation type="submission" date="2021-06" db="EMBL/GenBank/DDBJ databases">
        <title>Description of novel taxa of the family Lachnospiraceae.</title>
        <authorList>
            <person name="Chaplin A.V."/>
            <person name="Sokolova S.R."/>
            <person name="Pikina A.P."/>
            <person name="Korzhanova M."/>
            <person name="Belova V."/>
            <person name="Korostin D."/>
            <person name="Efimov B.A."/>
        </authorList>
    </citation>
    <scope>NUCLEOTIDE SEQUENCE [LARGE SCALE GENOMIC DNA]</scope>
    <source>
        <strain evidence="1 2">ASD4241</strain>
    </source>
</reference>
<gene>
    <name evidence="1" type="ORF">KTH90_00265</name>
</gene>
<protein>
    <submittedName>
        <fullName evidence="1">Uncharacterized protein</fullName>
    </submittedName>
</protein>
<organism evidence="1 2">
    <name type="scientific">Diplocloster modestus</name>
    <dbReference type="NCBI Taxonomy" id="2850322"/>
    <lineage>
        <taxon>Bacteria</taxon>
        <taxon>Bacillati</taxon>
        <taxon>Bacillota</taxon>
        <taxon>Clostridia</taxon>
        <taxon>Lachnospirales</taxon>
        <taxon>Lachnospiraceae</taxon>
        <taxon>Diplocloster</taxon>
    </lineage>
</organism>